<dbReference type="Gene3D" id="1.10.238.10">
    <property type="entry name" value="EF-hand"/>
    <property type="match status" value="1"/>
</dbReference>
<reference evidence="2" key="2">
    <citation type="submission" date="2023-01" db="EMBL/GenBank/DDBJ databases">
        <authorList>
            <person name="Sun Q."/>
            <person name="Evtushenko L."/>
        </authorList>
    </citation>
    <scope>NUCLEOTIDE SEQUENCE</scope>
    <source>
        <strain evidence="2">VKM Ac-2007</strain>
    </source>
</reference>
<name>A0A9W6MEH2_9ACTN</name>
<dbReference type="Proteomes" id="UP001143474">
    <property type="component" value="Unassembled WGS sequence"/>
</dbReference>
<comment type="caution">
    <text evidence="2">The sequence shown here is derived from an EMBL/GenBank/DDBJ whole genome shotgun (WGS) entry which is preliminary data.</text>
</comment>
<reference evidence="2" key="1">
    <citation type="journal article" date="2014" name="Int. J. Syst. Evol. Microbiol.">
        <title>Complete genome sequence of Corynebacterium casei LMG S-19264T (=DSM 44701T), isolated from a smear-ripened cheese.</title>
        <authorList>
            <consortium name="US DOE Joint Genome Institute (JGI-PGF)"/>
            <person name="Walter F."/>
            <person name="Albersmeier A."/>
            <person name="Kalinowski J."/>
            <person name="Ruckert C."/>
        </authorList>
    </citation>
    <scope>NUCLEOTIDE SEQUENCE</scope>
    <source>
        <strain evidence="2">VKM Ac-2007</strain>
    </source>
</reference>
<gene>
    <name evidence="2" type="ORF">GCM10017600_45920</name>
</gene>
<dbReference type="EMBL" id="BSEV01000010">
    <property type="protein sequence ID" value="GLK11186.1"/>
    <property type="molecule type" value="Genomic_DNA"/>
</dbReference>
<dbReference type="InterPro" id="IPR018247">
    <property type="entry name" value="EF_Hand_1_Ca_BS"/>
</dbReference>
<evidence type="ECO:0000313" key="2">
    <source>
        <dbReference type="EMBL" id="GLK11186.1"/>
    </source>
</evidence>
<dbReference type="RefSeq" id="WP_271219574.1">
    <property type="nucleotide sequence ID" value="NZ_BAAAVD010000014.1"/>
</dbReference>
<evidence type="ECO:0000259" key="1">
    <source>
        <dbReference type="PROSITE" id="PS50222"/>
    </source>
</evidence>
<dbReference type="InterPro" id="IPR002048">
    <property type="entry name" value="EF_hand_dom"/>
</dbReference>
<organism evidence="2 3">
    <name type="scientific">Streptosporangium carneum</name>
    <dbReference type="NCBI Taxonomy" id="47481"/>
    <lineage>
        <taxon>Bacteria</taxon>
        <taxon>Bacillati</taxon>
        <taxon>Actinomycetota</taxon>
        <taxon>Actinomycetes</taxon>
        <taxon>Streptosporangiales</taxon>
        <taxon>Streptosporangiaceae</taxon>
        <taxon>Streptosporangium</taxon>
    </lineage>
</organism>
<dbReference type="SUPFAM" id="SSF47473">
    <property type="entry name" value="EF-hand"/>
    <property type="match status" value="1"/>
</dbReference>
<accession>A0A9W6MEH2</accession>
<dbReference type="PROSITE" id="PS00018">
    <property type="entry name" value="EF_HAND_1"/>
    <property type="match status" value="1"/>
</dbReference>
<keyword evidence="3" id="KW-1185">Reference proteome</keyword>
<proteinExistence type="predicted"/>
<protein>
    <recommendedName>
        <fullName evidence="1">EF-hand domain-containing protein</fullName>
    </recommendedName>
</protein>
<dbReference type="InterPro" id="IPR011992">
    <property type="entry name" value="EF-hand-dom_pair"/>
</dbReference>
<dbReference type="PROSITE" id="PS50222">
    <property type="entry name" value="EF_HAND_2"/>
    <property type="match status" value="2"/>
</dbReference>
<dbReference type="AlphaFoldDB" id="A0A9W6MEH2"/>
<sequence length="179" mass="19871">MTTAPLERVRLRFTLLDTDANGYVEADDFERLAIRIIKAVAEPVSSPKALAVLEGHRRYWRGLVDDLGADHDGRVALHEYVTHVARPERFDDVIREYAESLALLLDVDDDGFIEHAHFLACMRAVGFHPASVDALFAELDPYGAGKVAVRAWVASIKDFYGSQRTDIPAQRLLAVPSVG</sequence>
<feature type="domain" description="EF-hand" evidence="1">
    <location>
        <begin position="93"/>
        <end position="128"/>
    </location>
</feature>
<evidence type="ECO:0000313" key="3">
    <source>
        <dbReference type="Proteomes" id="UP001143474"/>
    </source>
</evidence>
<feature type="domain" description="EF-hand" evidence="1">
    <location>
        <begin position="4"/>
        <end position="39"/>
    </location>
</feature>
<dbReference type="GO" id="GO:0005509">
    <property type="term" value="F:calcium ion binding"/>
    <property type="evidence" value="ECO:0007669"/>
    <property type="project" value="InterPro"/>
</dbReference>